<proteinExistence type="predicted"/>
<gene>
    <name evidence="1" type="ORF">RRG08_046759</name>
</gene>
<evidence type="ECO:0000313" key="1">
    <source>
        <dbReference type="EMBL" id="KAK3776092.1"/>
    </source>
</evidence>
<name>A0AAE0ZVF7_9GAST</name>
<protein>
    <submittedName>
        <fullName evidence="1">Uncharacterized protein</fullName>
    </submittedName>
</protein>
<organism evidence="1 2">
    <name type="scientific">Elysia crispata</name>
    <name type="common">lettuce slug</name>
    <dbReference type="NCBI Taxonomy" id="231223"/>
    <lineage>
        <taxon>Eukaryota</taxon>
        <taxon>Metazoa</taxon>
        <taxon>Spiralia</taxon>
        <taxon>Lophotrochozoa</taxon>
        <taxon>Mollusca</taxon>
        <taxon>Gastropoda</taxon>
        <taxon>Heterobranchia</taxon>
        <taxon>Euthyneura</taxon>
        <taxon>Panpulmonata</taxon>
        <taxon>Sacoglossa</taxon>
        <taxon>Placobranchoidea</taxon>
        <taxon>Plakobranchidae</taxon>
        <taxon>Elysia</taxon>
    </lineage>
</organism>
<dbReference type="AlphaFoldDB" id="A0AAE0ZVF7"/>
<reference evidence="1" key="1">
    <citation type="journal article" date="2023" name="G3 (Bethesda)">
        <title>A reference genome for the long-term kleptoplast-retaining sea slug Elysia crispata morphotype clarki.</title>
        <authorList>
            <person name="Eastman K.E."/>
            <person name="Pendleton A.L."/>
            <person name="Shaikh M.A."/>
            <person name="Suttiyut T."/>
            <person name="Ogas R."/>
            <person name="Tomko P."/>
            <person name="Gavelis G."/>
            <person name="Widhalm J.R."/>
            <person name="Wisecaver J.H."/>
        </authorList>
    </citation>
    <scope>NUCLEOTIDE SEQUENCE</scope>
    <source>
        <strain evidence="1">ECLA1</strain>
    </source>
</reference>
<comment type="caution">
    <text evidence="1">The sequence shown here is derived from an EMBL/GenBank/DDBJ whole genome shotgun (WGS) entry which is preliminary data.</text>
</comment>
<evidence type="ECO:0000313" key="2">
    <source>
        <dbReference type="Proteomes" id="UP001283361"/>
    </source>
</evidence>
<accession>A0AAE0ZVF7</accession>
<keyword evidence="2" id="KW-1185">Reference proteome</keyword>
<dbReference type="EMBL" id="JAWDGP010003248">
    <property type="protein sequence ID" value="KAK3776092.1"/>
    <property type="molecule type" value="Genomic_DNA"/>
</dbReference>
<dbReference type="Proteomes" id="UP001283361">
    <property type="component" value="Unassembled WGS sequence"/>
</dbReference>
<sequence>MSIKLNTLKRVDAEMVYVSCAIIVKTDISSSQRLERTSNYPIGLQTKAEIFTEQILQIAGVQGGARSVV</sequence>